<evidence type="ECO:0000313" key="1">
    <source>
        <dbReference type="EMBL" id="NHZ62607.1"/>
    </source>
</evidence>
<evidence type="ECO:0000313" key="2">
    <source>
        <dbReference type="Proteomes" id="UP000610594"/>
    </source>
</evidence>
<dbReference type="EMBL" id="WHJF01000020">
    <property type="protein sequence ID" value="NHZ62607.1"/>
    <property type="molecule type" value="Genomic_DNA"/>
</dbReference>
<protein>
    <submittedName>
        <fullName evidence="1">Uncharacterized protein</fullName>
    </submittedName>
</protein>
<dbReference type="RefSeq" id="WP_167236776.1">
    <property type="nucleotide sequence ID" value="NZ_WHJF01000020.1"/>
</dbReference>
<sequence length="348" mass="37136">MSTADFRMIRPVAITDAMLVSSSVPEALAQEYAPGTAYALGATVGVTTGTMQLVYQGLQASNTGHAPASSPTWWKPLGAVYASYSAAATYALGDIVSSISAGVHDLYESQAAGNTGNPLTNDTKWLRRSATNRWNLFDKALNSQTVAPGSISIAIIPGLVNTVTLLNVEGAQATVSQSVSGYTSTKSLVRHDVLSWYDFFYEEPIRSGDVVFDDIPPYGAATLTITVDNAGLDAAIGGCFVGKSRTIGLTQWGLTGGTLSYSTPTTDKYGNTTVVKRANAKRLNFEVRIPQGFEDEAFRLLTEYTDVEMVFIGCSDRSMTITYGYLDQWQVPVSLNGANAPISIRGLT</sequence>
<name>A0ABX0MKM9_9BURK</name>
<comment type="caution">
    <text evidence="1">The sequence shown here is derived from an EMBL/GenBank/DDBJ whole genome shotgun (WGS) entry which is preliminary data.</text>
</comment>
<reference evidence="1 2" key="1">
    <citation type="submission" date="2019-10" db="EMBL/GenBank/DDBJ databases">
        <title>Taxonomy of Antarctic Massilia spp.: description of Massilia rubra sp. nov., Massilia aquatica sp. nov., Massilia mucilaginosa sp. nov., Massilia frigida sp. nov. isolated from streams, lakes and regoliths.</title>
        <authorList>
            <person name="Holochova P."/>
            <person name="Sedlacek I."/>
            <person name="Kralova S."/>
            <person name="Maslanova I."/>
            <person name="Busse H.-J."/>
            <person name="Stankova E."/>
            <person name="Vrbovska V."/>
            <person name="Kovarovic V."/>
            <person name="Bartak M."/>
            <person name="Svec P."/>
            <person name="Pantucek R."/>
        </authorList>
    </citation>
    <scope>NUCLEOTIDE SEQUENCE [LARGE SCALE GENOMIC DNA]</scope>
    <source>
        <strain evidence="1 2">CCM 8694</strain>
    </source>
</reference>
<dbReference type="Proteomes" id="UP000610594">
    <property type="component" value="Unassembled WGS sequence"/>
</dbReference>
<organism evidence="1 2">
    <name type="scientific">Massilia genomosp. 1</name>
    <dbReference type="NCBI Taxonomy" id="2609280"/>
    <lineage>
        <taxon>Bacteria</taxon>
        <taxon>Pseudomonadati</taxon>
        <taxon>Pseudomonadota</taxon>
        <taxon>Betaproteobacteria</taxon>
        <taxon>Burkholderiales</taxon>
        <taxon>Oxalobacteraceae</taxon>
        <taxon>Telluria group</taxon>
        <taxon>Massilia</taxon>
    </lineage>
</organism>
<gene>
    <name evidence="1" type="ORF">F1735_09845</name>
</gene>
<accession>A0ABX0MKM9</accession>
<keyword evidence="2" id="KW-1185">Reference proteome</keyword>
<proteinExistence type="predicted"/>